<dbReference type="Pfam" id="PF13462">
    <property type="entry name" value="Thioredoxin_4"/>
    <property type="match status" value="1"/>
</dbReference>
<dbReference type="GO" id="GO:0016491">
    <property type="term" value="F:oxidoreductase activity"/>
    <property type="evidence" value="ECO:0007669"/>
    <property type="project" value="UniProtKB-KW"/>
</dbReference>
<dbReference type="EMBL" id="BOON01000053">
    <property type="protein sequence ID" value="GII25539.1"/>
    <property type="molecule type" value="Genomic_DNA"/>
</dbReference>
<gene>
    <name evidence="8" type="ORF">Pme01_51360</name>
</gene>
<organism evidence="8 9">
    <name type="scientific">Planosporangium mesophilum</name>
    <dbReference type="NCBI Taxonomy" id="689768"/>
    <lineage>
        <taxon>Bacteria</taxon>
        <taxon>Bacillati</taxon>
        <taxon>Actinomycetota</taxon>
        <taxon>Actinomycetes</taxon>
        <taxon>Micromonosporales</taxon>
        <taxon>Micromonosporaceae</taxon>
        <taxon>Planosporangium</taxon>
    </lineage>
</organism>
<dbReference type="InterPro" id="IPR012336">
    <property type="entry name" value="Thioredoxin-like_fold"/>
</dbReference>
<evidence type="ECO:0000259" key="7">
    <source>
        <dbReference type="Pfam" id="PF13462"/>
    </source>
</evidence>
<protein>
    <recommendedName>
        <fullName evidence="7">Thioredoxin-like fold domain-containing protein</fullName>
    </recommendedName>
</protein>
<dbReference type="AlphaFoldDB" id="A0A8J3TFY4"/>
<evidence type="ECO:0000256" key="1">
    <source>
        <dbReference type="ARBA" id="ARBA00005791"/>
    </source>
</evidence>
<evidence type="ECO:0000313" key="8">
    <source>
        <dbReference type="EMBL" id="GII25539.1"/>
    </source>
</evidence>
<feature type="transmembrane region" description="Helical" evidence="6">
    <location>
        <begin position="28"/>
        <end position="49"/>
    </location>
</feature>
<dbReference type="CDD" id="cd02972">
    <property type="entry name" value="DsbA_family"/>
    <property type="match status" value="1"/>
</dbReference>
<evidence type="ECO:0000256" key="2">
    <source>
        <dbReference type="ARBA" id="ARBA00022729"/>
    </source>
</evidence>
<dbReference type="PANTHER" id="PTHR13887:SF14">
    <property type="entry name" value="DISULFIDE BOND FORMATION PROTEIN D"/>
    <property type="match status" value="1"/>
</dbReference>
<reference evidence="8" key="1">
    <citation type="submission" date="2021-01" db="EMBL/GenBank/DDBJ databases">
        <title>Whole genome shotgun sequence of Planosporangium mesophilum NBRC 109066.</title>
        <authorList>
            <person name="Komaki H."/>
            <person name="Tamura T."/>
        </authorList>
    </citation>
    <scope>NUCLEOTIDE SEQUENCE</scope>
    <source>
        <strain evidence="8">NBRC 109066</strain>
    </source>
</reference>
<comment type="caution">
    <text evidence="8">The sequence shown here is derived from an EMBL/GenBank/DDBJ whole genome shotgun (WGS) entry which is preliminary data.</text>
</comment>
<keyword evidence="6" id="KW-1133">Transmembrane helix</keyword>
<proteinExistence type="inferred from homology"/>
<keyword evidence="6" id="KW-0812">Transmembrane</keyword>
<comment type="similarity">
    <text evidence="1">Belongs to the thioredoxin family. DsbA subfamily.</text>
</comment>
<sequence>MSSRANKKQAARVVRDQIARERARARTLWISIAAVAVLVIAGLAGLVVYQSQRSGEHVNPQHATANGDGLVVGSGPKTVDVYLDFMCPHCKDFEETAGGSLNQMAAANQITLAYHPVAFLDNASTTKYSTRAASATGCASDAGKLTEYVQALFANQPAEGSAGLSDDQLIQLGHTVGISGSGFDTCVRDGKYRPWVQHVTDQALNRGVSGTPTVYVNGKQVEPSLPAITQALGG</sequence>
<dbReference type="RefSeq" id="WP_168117493.1">
    <property type="nucleotide sequence ID" value="NZ_BOON01000053.1"/>
</dbReference>
<name>A0A8J3TFY4_9ACTN</name>
<dbReference type="InterPro" id="IPR036249">
    <property type="entry name" value="Thioredoxin-like_sf"/>
</dbReference>
<evidence type="ECO:0000256" key="6">
    <source>
        <dbReference type="SAM" id="Phobius"/>
    </source>
</evidence>
<evidence type="ECO:0000256" key="3">
    <source>
        <dbReference type="ARBA" id="ARBA00023002"/>
    </source>
</evidence>
<keyword evidence="4" id="KW-1015">Disulfide bond</keyword>
<feature type="domain" description="Thioredoxin-like fold" evidence="7">
    <location>
        <begin position="75"/>
        <end position="223"/>
    </location>
</feature>
<dbReference type="Proteomes" id="UP000599074">
    <property type="component" value="Unassembled WGS sequence"/>
</dbReference>
<keyword evidence="9" id="KW-1185">Reference proteome</keyword>
<evidence type="ECO:0000313" key="9">
    <source>
        <dbReference type="Proteomes" id="UP000599074"/>
    </source>
</evidence>
<keyword evidence="6" id="KW-0472">Membrane</keyword>
<accession>A0A8J3TFY4</accession>
<keyword evidence="3" id="KW-0560">Oxidoreductase</keyword>
<evidence type="ECO:0000256" key="5">
    <source>
        <dbReference type="ARBA" id="ARBA00023284"/>
    </source>
</evidence>
<dbReference type="SUPFAM" id="SSF52833">
    <property type="entry name" value="Thioredoxin-like"/>
    <property type="match status" value="1"/>
</dbReference>
<keyword evidence="5" id="KW-0676">Redox-active center</keyword>
<keyword evidence="2" id="KW-0732">Signal</keyword>
<dbReference type="Gene3D" id="3.40.30.10">
    <property type="entry name" value="Glutaredoxin"/>
    <property type="match status" value="1"/>
</dbReference>
<dbReference type="PANTHER" id="PTHR13887">
    <property type="entry name" value="GLUTATHIONE S-TRANSFERASE KAPPA"/>
    <property type="match status" value="1"/>
</dbReference>
<evidence type="ECO:0000256" key="4">
    <source>
        <dbReference type="ARBA" id="ARBA00023157"/>
    </source>
</evidence>